<gene>
    <name evidence="1" type="ORF">HPB49_020845</name>
</gene>
<proteinExistence type="predicted"/>
<sequence length="554" mass="60786">MDKTSALRLSIADFFTKATGKMARTTASMLLLLITVPCCFASDIVKDTRLGRIKGNRLEVLGHAVDEFRGIPYAQPPLGTLRFKPPQPGGPWEGTLDARSKKTACPQVVYNPKAFVNIELTEDCLHLNIWSPPERTEDVVPVLAWIHGGGFTHGSSGQDVNNGAVLAASTGLVVVSFNYRLGFLGFLDTQSTEAPGNVGLLDQNMALRWIRENIDQYGGDASKVTIFGDSAGGMSVHGHLISPISKGLFIRACLMSGTLHGRDFAQTANDSISKGNTVAAAVGCADRHRNLTTNPESVVECLRSKNAFQLVRATNNLFKPKLFPFLPTYPNGFLPVDPSAAVKQGLFNAADLLVGVTADEGTTALRSLPNDVDRLDRKQLERLLRASVFPWLKTNFSKPLDVYKAEARDNVALRRAYADYLSDSIFVCPMHFTAEDHSNRGQSVYTYVFGHLSRKSTLPSWMGTPHSYDVSYMFGEPLVDLISYTAQDAHVSQVDMMALSTFATTGVPQLPGDHSWPKYTSDTPVSVYIAGDNITYVYGIHMEKCDVWKSFWKM</sequence>
<dbReference type="EMBL" id="CM023478">
    <property type="protein sequence ID" value="KAH7934049.1"/>
    <property type="molecule type" value="Genomic_DNA"/>
</dbReference>
<keyword evidence="2" id="KW-1185">Reference proteome</keyword>
<accession>A0ACB8C5B3</accession>
<evidence type="ECO:0000313" key="1">
    <source>
        <dbReference type="EMBL" id="KAH7934049.1"/>
    </source>
</evidence>
<name>A0ACB8C5B3_DERSI</name>
<reference evidence="1" key="1">
    <citation type="submission" date="2020-05" db="EMBL/GenBank/DDBJ databases">
        <title>Large-scale comparative analyses of tick genomes elucidate their genetic diversity and vector capacities.</title>
        <authorList>
            <person name="Jia N."/>
            <person name="Wang J."/>
            <person name="Shi W."/>
            <person name="Du L."/>
            <person name="Sun Y."/>
            <person name="Zhan W."/>
            <person name="Jiang J."/>
            <person name="Wang Q."/>
            <person name="Zhang B."/>
            <person name="Ji P."/>
            <person name="Sakyi L.B."/>
            <person name="Cui X."/>
            <person name="Yuan T."/>
            <person name="Jiang B."/>
            <person name="Yang W."/>
            <person name="Lam T.T.-Y."/>
            <person name="Chang Q."/>
            <person name="Ding S."/>
            <person name="Wang X."/>
            <person name="Zhu J."/>
            <person name="Ruan X."/>
            <person name="Zhao L."/>
            <person name="Wei J."/>
            <person name="Que T."/>
            <person name="Du C."/>
            <person name="Cheng J."/>
            <person name="Dai P."/>
            <person name="Han X."/>
            <person name="Huang E."/>
            <person name="Gao Y."/>
            <person name="Liu J."/>
            <person name="Shao H."/>
            <person name="Ye R."/>
            <person name="Li L."/>
            <person name="Wei W."/>
            <person name="Wang X."/>
            <person name="Wang C."/>
            <person name="Yang T."/>
            <person name="Huo Q."/>
            <person name="Li W."/>
            <person name="Guo W."/>
            <person name="Chen H."/>
            <person name="Zhou L."/>
            <person name="Ni X."/>
            <person name="Tian J."/>
            <person name="Zhou Y."/>
            <person name="Sheng Y."/>
            <person name="Liu T."/>
            <person name="Pan Y."/>
            <person name="Xia L."/>
            <person name="Li J."/>
            <person name="Zhao F."/>
            <person name="Cao W."/>
        </authorList>
    </citation>
    <scope>NUCLEOTIDE SEQUENCE</scope>
    <source>
        <strain evidence="1">Dsil-2018</strain>
    </source>
</reference>
<protein>
    <submittedName>
        <fullName evidence="1">Uncharacterized protein</fullName>
    </submittedName>
</protein>
<organism evidence="1 2">
    <name type="scientific">Dermacentor silvarum</name>
    <name type="common">Tick</name>
    <dbReference type="NCBI Taxonomy" id="543639"/>
    <lineage>
        <taxon>Eukaryota</taxon>
        <taxon>Metazoa</taxon>
        <taxon>Ecdysozoa</taxon>
        <taxon>Arthropoda</taxon>
        <taxon>Chelicerata</taxon>
        <taxon>Arachnida</taxon>
        <taxon>Acari</taxon>
        <taxon>Parasitiformes</taxon>
        <taxon>Ixodida</taxon>
        <taxon>Ixodoidea</taxon>
        <taxon>Ixodidae</taxon>
        <taxon>Rhipicephalinae</taxon>
        <taxon>Dermacentor</taxon>
    </lineage>
</organism>
<dbReference type="Proteomes" id="UP000821865">
    <property type="component" value="Chromosome 9"/>
</dbReference>
<comment type="caution">
    <text evidence="1">The sequence shown here is derived from an EMBL/GenBank/DDBJ whole genome shotgun (WGS) entry which is preliminary data.</text>
</comment>
<evidence type="ECO:0000313" key="2">
    <source>
        <dbReference type="Proteomes" id="UP000821865"/>
    </source>
</evidence>